<evidence type="ECO:0000256" key="7">
    <source>
        <dbReference type="ARBA" id="ARBA00022777"/>
    </source>
</evidence>
<feature type="coiled-coil region" evidence="10">
    <location>
        <begin position="777"/>
        <end position="811"/>
    </location>
</feature>
<feature type="domain" description="Histidine kinase" evidence="12">
    <location>
        <begin position="804"/>
        <end position="1016"/>
    </location>
</feature>
<dbReference type="PROSITE" id="PS50109">
    <property type="entry name" value="HIS_KIN"/>
    <property type="match status" value="1"/>
</dbReference>
<evidence type="ECO:0000256" key="6">
    <source>
        <dbReference type="ARBA" id="ARBA00022692"/>
    </source>
</evidence>
<keyword evidence="7" id="KW-0418">Kinase</keyword>
<dbReference type="GO" id="GO:0007234">
    <property type="term" value="P:osmosensory signaling via phosphorelay pathway"/>
    <property type="evidence" value="ECO:0007669"/>
    <property type="project" value="TreeGrafter"/>
</dbReference>
<evidence type="ECO:0000313" key="14">
    <source>
        <dbReference type="Proteomes" id="UP000480684"/>
    </source>
</evidence>
<evidence type="ECO:0000256" key="1">
    <source>
        <dbReference type="ARBA" id="ARBA00000085"/>
    </source>
</evidence>
<feature type="transmembrane region" description="Helical" evidence="11">
    <location>
        <begin position="729"/>
        <end position="749"/>
    </location>
</feature>
<evidence type="ECO:0000256" key="3">
    <source>
        <dbReference type="ARBA" id="ARBA00012438"/>
    </source>
</evidence>
<dbReference type="GO" id="GO:0000156">
    <property type="term" value="F:phosphorelay response regulator activity"/>
    <property type="evidence" value="ECO:0007669"/>
    <property type="project" value="TreeGrafter"/>
</dbReference>
<dbReference type="EC" id="2.7.13.3" evidence="3"/>
<organism evidence="13 14">
    <name type="scientific">Magnetospirillum aberrantis SpK</name>
    <dbReference type="NCBI Taxonomy" id="908842"/>
    <lineage>
        <taxon>Bacteria</taxon>
        <taxon>Pseudomonadati</taxon>
        <taxon>Pseudomonadota</taxon>
        <taxon>Alphaproteobacteria</taxon>
        <taxon>Rhodospirillales</taxon>
        <taxon>Rhodospirillaceae</taxon>
        <taxon>Magnetospirillum</taxon>
    </lineage>
</organism>
<dbReference type="RefSeq" id="WP_163676726.1">
    <property type="nucleotide sequence ID" value="NZ_JAAIYP010000034.1"/>
</dbReference>
<evidence type="ECO:0000256" key="11">
    <source>
        <dbReference type="SAM" id="Phobius"/>
    </source>
</evidence>
<evidence type="ECO:0000256" key="5">
    <source>
        <dbReference type="ARBA" id="ARBA00022679"/>
    </source>
</evidence>
<evidence type="ECO:0000313" key="13">
    <source>
        <dbReference type="EMBL" id="NFV79741.1"/>
    </source>
</evidence>
<dbReference type="Pfam" id="PF02518">
    <property type="entry name" value="HATPase_c"/>
    <property type="match status" value="1"/>
</dbReference>
<evidence type="ECO:0000256" key="2">
    <source>
        <dbReference type="ARBA" id="ARBA00004651"/>
    </source>
</evidence>
<protein>
    <recommendedName>
        <fullName evidence="3">histidine kinase</fullName>
        <ecNumber evidence="3">2.7.13.3</ecNumber>
    </recommendedName>
</protein>
<evidence type="ECO:0000259" key="12">
    <source>
        <dbReference type="PROSITE" id="PS50109"/>
    </source>
</evidence>
<dbReference type="EMBL" id="JAAIYP010000034">
    <property type="protein sequence ID" value="NFV79741.1"/>
    <property type="molecule type" value="Genomic_DNA"/>
</dbReference>
<dbReference type="Proteomes" id="UP000480684">
    <property type="component" value="Unassembled WGS sequence"/>
</dbReference>
<keyword evidence="10" id="KW-0175">Coiled coil</keyword>
<dbReference type="CDD" id="cd12915">
    <property type="entry name" value="PDC2_DGC_like"/>
    <property type="match status" value="2"/>
</dbReference>
<dbReference type="Gene3D" id="3.30.450.20">
    <property type="entry name" value="PAS domain"/>
    <property type="match status" value="4"/>
</dbReference>
<dbReference type="CDD" id="cd00075">
    <property type="entry name" value="HATPase"/>
    <property type="match status" value="1"/>
</dbReference>
<evidence type="ECO:0000256" key="9">
    <source>
        <dbReference type="ARBA" id="ARBA00023136"/>
    </source>
</evidence>
<dbReference type="GO" id="GO:0030295">
    <property type="term" value="F:protein kinase activator activity"/>
    <property type="evidence" value="ECO:0007669"/>
    <property type="project" value="TreeGrafter"/>
</dbReference>
<keyword evidence="9 11" id="KW-0472">Membrane</keyword>
<dbReference type="Pfam" id="PF22588">
    <property type="entry name" value="dCache_1_like"/>
    <property type="match status" value="1"/>
</dbReference>
<accession>A0A7C9QTI9</accession>
<comment type="catalytic activity">
    <reaction evidence="1">
        <text>ATP + protein L-histidine = ADP + protein N-phospho-L-histidine.</text>
        <dbReference type="EC" id="2.7.13.3"/>
    </reaction>
</comment>
<dbReference type="Pfam" id="PF02743">
    <property type="entry name" value="dCache_1"/>
    <property type="match status" value="1"/>
</dbReference>
<dbReference type="SMART" id="SM00387">
    <property type="entry name" value="HATPase_c"/>
    <property type="match status" value="1"/>
</dbReference>
<evidence type="ECO:0000256" key="10">
    <source>
        <dbReference type="SAM" id="Coils"/>
    </source>
</evidence>
<dbReference type="InterPro" id="IPR036890">
    <property type="entry name" value="HATPase_C_sf"/>
</dbReference>
<keyword evidence="5" id="KW-0808">Transferase</keyword>
<proteinExistence type="predicted"/>
<dbReference type="GO" id="GO:0005886">
    <property type="term" value="C:plasma membrane"/>
    <property type="evidence" value="ECO:0007669"/>
    <property type="project" value="UniProtKB-SubCell"/>
</dbReference>
<gene>
    <name evidence="13" type="ORF">G4223_06420</name>
</gene>
<dbReference type="InterPro" id="IPR005467">
    <property type="entry name" value="His_kinase_dom"/>
</dbReference>
<comment type="subcellular location">
    <subcellularLocation>
        <location evidence="2">Cell membrane</location>
        <topology evidence="2">Multi-pass membrane protein</topology>
    </subcellularLocation>
</comment>
<dbReference type="InterPro" id="IPR054327">
    <property type="entry name" value="His-kinase-like_sensor"/>
</dbReference>
<keyword evidence="8 11" id="KW-1133">Transmembrane helix</keyword>
<dbReference type="InterPro" id="IPR033479">
    <property type="entry name" value="dCache_1"/>
</dbReference>
<reference evidence="13 14" key="1">
    <citation type="submission" date="2020-02" db="EMBL/GenBank/DDBJ databases">
        <authorList>
            <person name="Dziuba M."/>
            <person name="Kuznetsov B."/>
            <person name="Mardanov A."/>
            <person name="Ravin N."/>
            <person name="Grouzdev D."/>
        </authorList>
    </citation>
    <scope>NUCLEOTIDE SEQUENCE [LARGE SCALE GENOMIC DNA]</scope>
    <source>
        <strain evidence="13 14">SpK</strain>
    </source>
</reference>
<keyword evidence="4" id="KW-1003">Cell membrane</keyword>
<keyword evidence="14" id="KW-1185">Reference proteome</keyword>
<dbReference type="CDD" id="cd12914">
    <property type="entry name" value="PDC1_DGC_like"/>
    <property type="match status" value="2"/>
</dbReference>
<feature type="transmembrane region" description="Helical" evidence="11">
    <location>
        <begin position="20"/>
        <end position="39"/>
    </location>
</feature>
<dbReference type="PRINTS" id="PR00344">
    <property type="entry name" value="BCTRLSENSOR"/>
</dbReference>
<keyword evidence="6 11" id="KW-0812">Transmembrane</keyword>
<dbReference type="InterPro" id="IPR004358">
    <property type="entry name" value="Sig_transdc_His_kin-like_C"/>
</dbReference>
<dbReference type="PANTHER" id="PTHR42878">
    <property type="entry name" value="TWO-COMPONENT HISTIDINE KINASE"/>
    <property type="match status" value="1"/>
</dbReference>
<evidence type="ECO:0000256" key="8">
    <source>
        <dbReference type="ARBA" id="ARBA00022989"/>
    </source>
</evidence>
<comment type="caution">
    <text evidence="13">The sequence shown here is derived from an EMBL/GenBank/DDBJ whole genome shotgun (WGS) entry which is preliminary data.</text>
</comment>
<dbReference type="InterPro" id="IPR003594">
    <property type="entry name" value="HATPase_dom"/>
</dbReference>
<dbReference type="Gene3D" id="3.30.565.10">
    <property type="entry name" value="Histidine kinase-like ATPase, C-terminal domain"/>
    <property type="match status" value="1"/>
</dbReference>
<dbReference type="InterPro" id="IPR050351">
    <property type="entry name" value="BphY/WalK/GraS-like"/>
</dbReference>
<dbReference type="PANTHER" id="PTHR42878:SF14">
    <property type="entry name" value="OSMOLARITY TWO-COMPONENT SYSTEM PROTEIN SSK1"/>
    <property type="match status" value="1"/>
</dbReference>
<evidence type="ECO:0000256" key="4">
    <source>
        <dbReference type="ARBA" id="ARBA00022475"/>
    </source>
</evidence>
<dbReference type="GO" id="GO:0004673">
    <property type="term" value="F:protein histidine kinase activity"/>
    <property type="evidence" value="ECO:0007669"/>
    <property type="project" value="UniProtKB-EC"/>
</dbReference>
<sequence length="1023" mass="112017">MSSQPPIAPAQKPRRSPWSAYRVALTVIAGLVACVSLHLKFTYDKAIRDAETLIQALAVASEQHIGSSLEALDALLDELALTVRDGRHNDRRFIDSIGARLSSYPEVRYLGIADANGTLSSQTWPGNSLPTSAVDISGRRYFIEQRDATGPARMVVGDPIRELSTGERTLHLSRPIRDRNGAFAGIVVAAVNPDTYAGFLSSILYDEDGSCGLISVTGRIIARAPNQADSFARDISDSDLIRLWAPNLPIGVAHLVAKTDANDKLLAYRVLPEYSVMVTAGISRAKGLGAWRRMAVVELTLLVAFSALLLYWTRHIRRQHLLLATEQHTLEEAVAQRTIELEAARTLAERRTSQLARINEELKRLTLVASHHLQEPLRSIVSCSQMLARSVPPSLPDLETRTQATCQQGLALKARLSAFEARIAELTRLVVSSPSPAPPSTHRDDPPPPYMPTYSGRMVAAAIAGALLVGNALQARSDYQSAIAAAENLTAAVVKSIAHHLQGSFRRIDTMLDDVALAAEDGRIQTEAFSERLTARLATMPEVMLVTRTNSSGLVWPRTWPETTTPTTGMDVSSYEYFREQTTSHSQSQLVLGRPRLGPITKHRSIQFSHPILDAQGRFDGIVFASVNPDLYARFLETVLLDPNGGTAVITLSGHMVARAPKHEEKFGIDISNSDLFVRYLPRATEGTAHLISKADGNDKLLGYRVLPGFPLVVTSGYSRDKTLHEWRIVTVLSTALAIIASLILYFWAHRADQHAGRLAHYRWRLATEVANRTSGLAAAREATEERSERLAEANNRLHELIQLIAADLQQPLAELTHHIGELRELASGQSDEGDHWLGFITAANIHLNALLRDYPRYVAALCDEPRLCPTNCAAVAEDAISKTRKRWPAEKIRFDVQPLPAVQADASMVLEVFVQLFTNAASHCQGHQPITVTVCSAPHQDGWRITVADDGPGLPPINSEHLFRAFETAHDRNPDSTGLGLPLCRVLVQSHGGHIWATSMPGKGCSIHFTLPVAEDIHSASA</sequence>
<dbReference type="SUPFAM" id="SSF55874">
    <property type="entry name" value="ATPase domain of HSP90 chaperone/DNA topoisomerase II/histidine kinase"/>
    <property type="match status" value="1"/>
</dbReference>
<name>A0A7C9QTI9_9PROT</name>
<dbReference type="AlphaFoldDB" id="A0A7C9QTI9"/>
<feature type="transmembrane region" description="Helical" evidence="11">
    <location>
        <begin position="294"/>
        <end position="313"/>
    </location>
</feature>